<dbReference type="Pfam" id="PF03472">
    <property type="entry name" value="Autoind_bind"/>
    <property type="match status" value="1"/>
</dbReference>
<keyword evidence="1" id="KW-0805">Transcription regulation</keyword>
<keyword evidence="6" id="KW-1185">Reference proteome</keyword>
<dbReference type="Pfam" id="PF00196">
    <property type="entry name" value="GerE"/>
    <property type="match status" value="1"/>
</dbReference>
<proteinExistence type="predicted"/>
<dbReference type="InterPro" id="IPR036388">
    <property type="entry name" value="WH-like_DNA-bd_sf"/>
</dbReference>
<dbReference type="Gene3D" id="3.30.450.80">
    <property type="entry name" value="Transcription factor LuxR-like, autoinducer-binding domain"/>
    <property type="match status" value="1"/>
</dbReference>
<reference evidence="5 6" key="1">
    <citation type="submission" date="2020-04" db="EMBL/GenBank/DDBJ databases">
        <title>Genome sequencing of Rosenbergiella species.</title>
        <authorList>
            <person name="Alvarez-Perez S."/>
            <person name="Lievens B."/>
        </authorList>
    </citation>
    <scope>NUCLEOTIDE SEQUENCE [LARGE SCALE GENOMIC DNA]</scope>
    <source>
        <strain evidence="5 6">S61</strain>
    </source>
</reference>
<dbReference type="PROSITE" id="PS50043">
    <property type="entry name" value="HTH_LUXR_2"/>
    <property type="match status" value="1"/>
</dbReference>
<dbReference type="InterPro" id="IPR036693">
    <property type="entry name" value="TF_LuxR_autoind-bd_dom_sf"/>
</dbReference>
<dbReference type="Proteomes" id="UP000790096">
    <property type="component" value="Unassembled WGS sequence"/>
</dbReference>
<evidence type="ECO:0000313" key="6">
    <source>
        <dbReference type="Proteomes" id="UP000790096"/>
    </source>
</evidence>
<dbReference type="SMART" id="SM00421">
    <property type="entry name" value="HTH_LUXR"/>
    <property type="match status" value="1"/>
</dbReference>
<evidence type="ECO:0000256" key="2">
    <source>
        <dbReference type="ARBA" id="ARBA00023125"/>
    </source>
</evidence>
<name>A0ABS5SWK8_9GAMM</name>
<evidence type="ECO:0000259" key="4">
    <source>
        <dbReference type="PROSITE" id="PS50043"/>
    </source>
</evidence>
<organism evidence="5 6">
    <name type="scientific">Rosenbergiella gaditana</name>
    <dbReference type="NCBI Taxonomy" id="2726987"/>
    <lineage>
        <taxon>Bacteria</taxon>
        <taxon>Pseudomonadati</taxon>
        <taxon>Pseudomonadota</taxon>
        <taxon>Gammaproteobacteria</taxon>
        <taxon>Enterobacterales</taxon>
        <taxon>Erwiniaceae</taxon>
        <taxon>Rosenbergiella</taxon>
    </lineage>
</organism>
<evidence type="ECO:0000313" key="5">
    <source>
        <dbReference type="EMBL" id="MBT0724490.1"/>
    </source>
</evidence>
<dbReference type="EMBL" id="JABBFR010000010">
    <property type="protein sequence ID" value="MBT0724490.1"/>
    <property type="molecule type" value="Genomic_DNA"/>
</dbReference>
<sequence length="223" mass="25205">MLDEAVLQIKKIRDAAQLSEIKEITLEVIRPFGYDRILFFSVSPFKILWAHGYWFTEEIDENQFIQKCPIINQISHVDTPFYWMKLGAHSAEGDYQLVDKPMKGVLSGIQLPVFGRSGLVSSLSLGGTQIDSSIEVEYILGILANQISLYSRKLLALSTENNIQGLTRREKEIINLLSNGLKQRQVSEILGISERTIENHVRKVRQKLGTTTTAEAIKIILGF</sequence>
<dbReference type="PANTHER" id="PTHR44688">
    <property type="entry name" value="DNA-BINDING TRANSCRIPTIONAL ACTIVATOR DEVR_DOSR"/>
    <property type="match status" value="1"/>
</dbReference>
<protein>
    <recommendedName>
        <fullName evidence="4">HTH luxR-type domain-containing protein</fullName>
    </recommendedName>
</protein>
<gene>
    <name evidence="5" type="ORF">HH682_08565</name>
</gene>
<dbReference type="RefSeq" id="WP_214237166.1">
    <property type="nucleotide sequence ID" value="NZ_JABBFR010000010.1"/>
</dbReference>
<dbReference type="InterPro" id="IPR005143">
    <property type="entry name" value="TF_LuxR_autoind-bd_dom"/>
</dbReference>
<dbReference type="CDD" id="cd06170">
    <property type="entry name" value="LuxR_C_like"/>
    <property type="match status" value="1"/>
</dbReference>
<dbReference type="SUPFAM" id="SSF46894">
    <property type="entry name" value="C-terminal effector domain of the bipartite response regulators"/>
    <property type="match status" value="1"/>
</dbReference>
<accession>A0ABS5SWK8</accession>
<dbReference type="InterPro" id="IPR000792">
    <property type="entry name" value="Tscrpt_reg_LuxR_C"/>
</dbReference>
<keyword evidence="3" id="KW-0804">Transcription</keyword>
<evidence type="ECO:0000256" key="3">
    <source>
        <dbReference type="ARBA" id="ARBA00023163"/>
    </source>
</evidence>
<dbReference type="InterPro" id="IPR016032">
    <property type="entry name" value="Sig_transdc_resp-reg_C-effctor"/>
</dbReference>
<dbReference type="SUPFAM" id="SSF75516">
    <property type="entry name" value="Pheromone-binding domain of LuxR-like quorum-sensing transcription factors"/>
    <property type="match status" value="1"/>
</dbReference>
<dbReference type="PRINTS" id="PR00038">
    <property type="entry name" value="HTHLUXR"/>
</dbReference>
<evidence type="ECO:0000256" key="1">
    <source>
        <dbReference type="ARBA" id="ARBA00023015"/>
    </source>
</evidence>
<keyword evidence="2" id="KW-0238">DNA-binding</keyword>
<feature type="domain" description="HTH luxR-type" evidence="4">
    <location>
        <begin position="159"/>
        <end position="223"/>
    </location>
</feature>
<comment type="caution">
    <text evidence="5">The sequence shown here is derived from an EMBL/GenBank/DDBJ whole genome shotgun (WGS) entry which is preliminary data.</text>
</comment>
<dbReference type="PANTHER" id="PTHR44688:SF16">
    <property type="entry name" value="DNA-BINDING TRANSCRIPTIONAL ACTIVATOR DEVR_DOSR"/>
    <property type="match status" value="1"/>
</dbReference>
<dbReference type="Gene3D" id="1.10.10.10">
    <property type="entry name" value="Winged helix-like DNA-binding domain superfamily/Winged helix DNA-binding domain"/>
    <property type="match status" value="1"/>
</dbReference>